<dbReference type="Proteomes" id="UP000695562">
    <property type="component" value="Unassembled WGS sequence"/>
</dbReference>
<evidence type="ECO:0008006" key="4">
    <source>
        <dbReference type="Google" id="ProtNLM"/>
    </source>
</evidence>
<name>A0A8J4Q197_9MYCE</name>
<dbReference type="AlphaFoldDB" id="A0A8J4Q197"/>
<protein>
    <recommendedName>
        <fullName evidence="4">Transmembrane protein</fullName>
    </recommendedName>
</protein>
<comment type="caution">
    <text evidence="2">The sequence shown here is derived from an EMBL/GenBank/DDBJ whole genome shotgun (WGS) entry which is preliminary data.</text>
</comment>
<keyword evidence="1" id="KW-0732">Signal</keyword>
<evidence type="ECO:0000313" key="2">
    <source>
        <dbReference type="EMBL" id="KAF2072656.1"/>
    </source>
</evidence>
<organism evidence="2 3">
    <name type="scientific">Polysphondylium violaceum</name>
    <dbReference type="NCBI Taxonomy" id="133409"/>
    <lineage>
        <taxon>Eukaryota</taxon>
        <taxon>Amoebozoa</taxon>
        <taxon>Evosea</taxon>
        <taxon>Eumycetozoa</taxon>
        <taxon>Dictyostelia</taxon>
        <taxon>Dictyosteliales</taxon>
        <taxon>Dictyosteliaceae</taxon>
        <taxon>Polysphondylium</taxon>
    </lineage>
</organism>
<evidence type="ECO:0000256" key="1">
    <source>
        <dbReference type="SAM" id="SignalP"/>
    </source>
</evidence>
<feature type="chain" id="PRO_5035175696" description="Transmembrane protein" evidence="1">
    <location>
        <begin position="17"/>
        <end position="224"/>
    </location>
</feature>
<feature type="signal peptide" evidence="1">
    <location>
        <begin position="1"/>
        <end position="16"/>
    </location>
</feature>
<sequence length="224" mass="25791">MHSLLLLFILIGACFASTQFKYYSNSKCEGEVWRTDDLDSCSMYGKIITTPTGIKYYRNMEHIFNCISYEGGFVEYAYGNCYLDKYYNSFFSISNNPQKDIVGSCYSSMALTSDFKTGFSITQIKNGSCYQMDNEKGKEKDFTSMICTQSHTTILRCVDSACANCTESDQILNTENEYDYDSSYFYQHKYIEFETQKSHSPSSISLIPKQLITLALLFCCWLFF</sequence>
<accession>A0A8J4Q197</accession>
<reference evidence="2" key="1">
    <citation type="submission" date="2020-01" db="EMBL/GenBank/DDBJ databases">
        <title>Development of genomics and gene disruption for Polysphondylium violaceum indicates a role for the polyketide synthase stlB in stalk morphogenesis.</title>
        <authorList>
            <person name="Narita B."/>
            <person name="Kawabe Y."/>
            <person name="Kin K."/>
            <person name="Saito T."/>
            <person name="Gibbs R."/>
            <person name="Kuspa A."/>
            <person name="Muzny D."/>
            <person name="Queller D."/>
            <person name="Richards S."/>
            <person name="Strassman J."/>
            <person name="Sucgang R."/>
            <person name="Worley K."/>
            <person name="Schaap P."/>
        </authorList>
    </citation>
    <scope>NUCLEOTIDE SEQUENCE</scope>
    <source>
        <strain evidence="2">QSvi11</strain>
    </source>
</reference>
<gene>
    <name evidence="2" type="ORF">CYY_006035</name>
</gene>
<dbReference type="EMBL" id="AJWJ01000260">
    <property type="protein sequence ID" value="KAF2072656.1"/>
    <property type="molecule type" value="Genomic_DNA"/>
</dbReference>
<keyword evidence="3" id="KW-1185">Reference proteome</keyword>
<evidence type="ECO:0000313" key="3">
    <source>
        <dbReference type="Proteomes" id="UP000695562"/>
    </source>
</evidence>
<proteinExistence type="predicted"/>